<gene>
    <name evidence="1" type="ORF">DCO56_08555</name>
</gene>
<sequence length="93" mass="11221">MEFGQNWLKPINERLATKFPDLLPQQLEECNALCKKVHQIAHRFIVENPIRSDTGIEFVDFYQFKQFIYKKYSWLSSANLQRLYSQSCYYAYK</sequence>
<evidence type="ECO:0000313" key="1">
    <source>
        <dbReference type="EMBL" id="PUV24989.1"/>
    </source>
</evidence>
<dbReference type="Proteomes" id="UP000250831">
    <property type="component" value="Unassembled WGS sequence"/>
</dbReference>
<protein>
    <submittedName>
        <fullName evidence="1">Uncharacterized protein</fullName>
    </submittedName>
</protein>
<reference evidence="1 2" key="1">
    <citation type="submission" date="2018-04" db="EMBL/GenBank/DDBJ databases">
        <title>Sphingobacterium sp. M46 Genome.</title>
        <authorList>
            <person name="Cheng J."/>
            <person name="Li Y."/>
        </authorList>
    </citation>
    <scope>NUCLEOTIDE SEQUENCE [LARGE SCALE GENOMIC DNA]</scope>
    <source>
        <strain evidence="1 2">M46</strain>
    </source>
</reference>
<accession>A0A363NW25</accession>
<evidence type="ECO:0000313" key="2">
    <source>
        <dbReference type="Proteomes" id="UP000250831"/>
    </source>
</evidence>
<name>A0A363NW25_9SPHI</name>
<keyword evidence="2" id="KW-1185">Reference proteome</keyword>
<organism evidence="1 2">
    <name type="scientific">Sphingobacterium athyrii</name>
    <dbReference type="NCBI Taxonomy" id="2152717"/>
    <lineage>
        <taxon>Bacteria</taxon>
        <taxon>Pseudomonadati</taxon>
        <taxon>Bacteroidota</taxon>
        <taxon>Sphingobacteriia</taxon>
        <taxon>Sphingobacteriales</taxon>
        <taxon>Sphingobacteriaceae</taxon>
        <taxon>Sphingobacterium</taxon>
    </lineage>
</organism>
<proteinExistence type="predicted"/>
<comment type="caution">
    <text evidence="1">The sequence shown here is derived from an EMBL/GenBank/DDBJ whole genome shotgun (WGS) entry which is preliminary data.</text>
</comment>
<dbReference type="AlphaFoldDB" id="A0A363NW25"/>
<dbReference type="EMBL" id="QCXX01000002">
    <property type="protein sequence ID" value="PUV24989.1"/>
    <property type="molecule type" value="Genomic_DNA"/>
</dbReference>